<keyword evidence="5" id="KW-0472">Membrane</keyword>
<dbReference type="PANTHER" id="PTHR13390">
    <property type="entry name" value="LIPASE"/>
    <property type="match status" value="1"/>
</dbReference>
<keyword evidence="5" id="KW-1133">Transmembrane helix</keyword>
<keyword evidence="7" id="KW-1185">Reference proteome</keyword>
<dbReference type="AlphaFoldDB" id="A0AAN6RD22"/>
<sequence length="355" mass="39566">MAPDSPASEIHLHNPIPTQNPKRAYIVFFITGNPGLVEYYRTFLTHIYGSLASSSFTSLGSTVFHVYGRSLSGFEASLASRTAKSDHEGHLPFSLQEQISKAQDELENLVREVKRVQGTQDVRVILMGHSVGSYILLEVTRRLREKAKKGKDAVRVVGGVCLFPTVTHIAKSDSGKKATPLFNIPHFTLGVSILAKALTFFIPLSFLTFLIQKFMSFPADAAHITASFVKSPHGVRQALHMARDEMREITADTWDNDIWGALDPSTHPHPRPILRFLFAKKDHWVADETRDELMKVRGRLGDDSGDEVWKPKMEVDVEEGWVHGFCIKQSIPVAGRVTYWNSGTRLLGGGLRFSG</sequence>
<evidence type="ECO:0000256" key="5">
    <source>
        <dbReference type="SAM" id="Phobius"/>
    </source>
</evidence>
<dbReference type="SUPFAM" id="SSF53474">
    <property type="entry name" value="alpha/beta-Hydrolases"/>
    <property type="match status" value="1"/>
</dbReference>
<evidence type="ECO:0000256" key="4">
    <source>
        <dbReference type="ARBA" id="ARBA00022801"/>
    </source>
</evidence>
<dbReference type="InterPro" id="IPR019363">
    <property type="entry name" value="LDAH"/>
</dbReference>
<dbReference type="Gene3D" id="3.40.50.1820">
    <property type="entry name" value="alpha/beta hydrolase"/>
    <property type="match status" value="1"/>
</dbReference>
<feature type="transmembrane region" description="Helical" evidence="5">
    <location>
        <begin position="190"/>
        <end position="211"/>
    </location>
</feature>
<evidence type="ECO:0000313" key="7">
    <source>
        <dbReference type="Proteomes" id="UP001280581"/>
    </source>
</evidence>
<keyword evidence="3" id="KW-0551">Lipid droplet</keyword>
<proteinExistence type="inferred from homology"/>
<accession>A0AAN6RD22</accession>
<keyword evidence="5" id="KW-0812">Transmembrane</keyword>
<comment type="subcellular location">
    <subcellularLocation>
        <location evidence="1">Lipid droplet</location>
    </subcellularLocation>
</comment>
<evidence type="ECO:0000313" key="6">
    <source>
        <dbReference type="EMBL" id="KAK3202102.1"/>
    </source>
</evidence>
<gene>
    <name evidence="6" type="ORF">GRF29_161g159668</name>
</gene>
<evidence type="ECO:0000256" key="2">
    <source>
        <dbReference type="ARBA" id="ARBA00008300"/>
    </source>
</evidence>
<dbReference type="InterPro" id="IPR029058">
    <property type="entry name" value="AB_hydrolase_fold"/>
</dbReference>
<dbReference type="PANTHER" id="PTHR13390:SF0">
    <property type="entry name" value="LIPID DROPLET-ASSOCIATED HYDROLASE"/>
    <property type="match status" value="1"/>
</dbReference>
<dbReference type="Proteomes" id="UP001280581">
    <property type="component" value="Unassembled WGS sequence"/>
</dbReference>
<dbReference type="GO" id="GO:0016298">
    <property type="term" value="F:lipase activity"/>
    <property type="evidence" value="ECO:0007669"/>
    <property type="project" value="InterPro"/>
</dbReference>
<dbReference type="Pfam" id="PF10230">
    <property type="entry name" value="LIDHydrolase"/>
    <property type="match status" value="1"/>
</dbReference>
<evidence type="ECO:0000256" key="3">
    <source>
        <dbReference type="ARBA" id="ARBA00022677"/>
    </source>
</evidence>
<comment type="similarity">
    <text evidence="2">Belongs to the AB hydrolase superfamily. LDAH family.</text>
</comment>
<evidence type="ECO:0008006" key="8">
    <source>
        <dbReference type="Google" id="ProtNLM"/>
    </source>
</evidence>
<dbReference type="GO" id="GO:0019915">
    <property type="term" value="P:lipid storage"/>
    <property type="evidence" value="ECO:0007669"/>
    <property type="project" value="InterPro"/>
</dbReference>
<dbReference type="GO" id="GO:0005811">
    <property type="term" value="C:lipid droplet"/>
    <property type="evidence" value="ECO:0007669"/>
    <property type="project" value="UniProtKB-SubCell"/>
</dbReference>
<protein>
    <recommendedName>
        <fullName evidence="8">Lipid droplet-associated hydrolase</fullName>
    </recommendedName>
</protein>
<evidence type="ECO:0000256" key="1">
    <source>
        <dbReference type="ARBA" id="ARBA00004502"/>
    </source>
</evidence>
<keyword evidence="4" id="KW-0378">Hydrolase</keyword>
<name>A0AAN6RD22_9PLEO</name>
<dbReference type="EMBL" id="WVTA01000014">
    <property type="protein sequence ID" value="KAK3202102.1"/>
    <property type="molecule type" value="Genomic_DNA"/>
</dbReference>
<organism evidence="6 7">
    <name type="scientific">Pseudopithomyces chartarum</name>
    <dbReference type="NCBI Taxonomy" id="1892770"/>
    <lineage>
        <taxon>Eukaryota</taxon>
        <taxon>Fungi</taxon>
        <taxon>Dikarya</taxon>
        <taxon>Ascomycota</taxon>
        <taxon>Pezizomycotina</taxon>
        <taxon>Dothideomycetes</taxon>
        <taxon>Pleosporomycetidae</taxon>
        <taxon>Pleosporales</taxon>
        <taxon>Massarineae</taxon>
        <taxon>Didymosphaeriaceae</taxon>
        <taxon>Pseudopithomyces</taxon>
    </lineage>
</organism>
<reference evidence="6 7" key="1">
    <citation type="submission" date="2021-02" db="EMBL/GenBank/DDBJ databases">
        <title>Genome assembly of Pseudopithomyces chartarum.</title>
        <authorList>
            <person name="Jauregui R."/>
            <person name="Singh J."/>
            <person name="Voisey C."/>
        </authorList>
    </citation>
    <scope>NUCLEOTIDE SEQUENCE [LARGE SCALE GENOMIC DNA]</scope>
    <source>
        <strain evidence="6 7">AGR01</strain>
    </source>
</reference>
<comment type="caution">
    <text evidence="6">The sequence shown here is derived from an EMBL/GenBank/DDBJ whole genome shotgun (WGS) entry which is preliminary data.</text>
</comment>